<accession>A0ABS3Z7U3</accession>
<comment type="caution">
    <text evidence="3">The sequence shown here is derived from an EMBL/GenBank/DDBJ whole genome shotgun (WGS) entry which is preliminary data.</text>
</comment>
<sequence>MSMTLMVEALKAKVGNPGRKLVLVKLADNANDKGECWPSYQHVADQCEMGRSTVKAHVKALEEAGFLTVVERNGGKSSNKYRLHIEAGKATEKPKHTRSESAPVKNKPGQDSTAPRSKSDTTPRSNPDPRTSHSPEPVIEPDDDAGASSSIDTAPDQPAELTPEQAHHAAIFSHQDTAPAVPANSADRNTFPMHWQWLPSDWFTERCRTAGVNLSRLDSTQQESILGEFRSYWEATGNEFTQAQWEHKLLRQLQRALSSPATNQATRQQTRSAVSSMVMDGVMNPDSEW</sequence>
<protein>
    <submittedName>
        <fullName evidence="3">Helix-turn-helix domain-containing protein</fullName>
    </submittedName>
</protein>
<keyword evidence="4" id="KW-1185">Reference proteome</keyword>
<evidence type="ECO:0000259" key="2">
    <source>
        <dbReference type="Pfam" id="PF17948"/>
    </source>
</evidence>
<dbReference type="EMBL" id="JACVEW010000003">
    <property type="protein sequence ID" value="MBP0047671.1"/>
    <property type="molecule type" value="Genomic_DNA"/>
</dbReference>
<reference evidence="3 4" key="1">
    <citation type="submission" date="2020-09" db="EMBL/GenBank/DDBJ databases">
        <authorList>
            <person name="Tanuku N.R.S."/>
        </authorList>
    </citation>
    <scope>NUCLEOTIDE SEQUENCE [LARGE SCALE GENOMIC DNA]</scope>
    <source>
        <strain evidence="3 4">AK62</strain>
    </source>
</reference>
<organism evidence="3 4">
    <name type="scientific">Marinobacterium alkalitolerans</name>
    <dbReference type="NCBI Taxonomy" id="1542925"/>
    <lineage>
        <taxon>Bacteria</taxon>
        <taxon>Pseudomonadati</taxon>
        <taxon>Pseudomonadota</taxon>
        <taxon>Gammaproteobacteria</taxon>
        <taxon>Oceanospirillales</taxon>
        <taxon>Oceanospirillaceae</taxon>
        <taxon>Marinobacterium</taxon>
    </lineage>
</organism>
<evidence type="ECO:0000313" key="3">
    <source>
        <dbReference type="EMBL" id="MBP0047671.1"/>
    </source>
</evidence>
<feature type="region of interest" description="Disordered" evidence="1">
    <location>
        <begin position="87"/>
        <end position="164"/>
    </location>
</feature>
<dbReference type="RefSeq" id="WP_209286281.1">
    <property type="nucleotide sequence ID" value="NZ_JACVEW010000003.1"/>
</dbReference>
<dbReference type="SUPFAM" id="SSF46785">
    <property type="entry name" value="Winged helix' DNA-binding domain"/>
    <property type="match status" value="1"/>
</dbReference>
<feature type="region of interest" description="Disordered" evidence="1">
    <location>
        <begin position="258"/>
        <end position="289"/>
    </location>
</feature>
<evidence type="ECO:0000313" key="4">
    <source>
        <dbReference type="Proteomes" id="UP000810171"/>
    </source>
</evidence>
<dbReference type="Gene3D" id="1.10.10.10">
    <property type="entry name" value="Winged helix-like DNA-binding domain superfamily/Winged helix DNA-binding domain"/>
    <property type="match status" value="1"/>
</dbReference>
<dbReference type="Pfam" id="PF13730">
    <property type="entry name" value="HTH_36"/>
    <property type="match status" value="1"/>
</dbReference>
<proteinExistence type="predicted"/>
<feature type="compositionally biased region" description="Polar residues" evidence="1">
    <location>
        <begin position="258"/>
        <end position="275"/>
    </location>
</feature>
<name>A0ABS3Z7U3_9GAMM</name>
<dbReference type="Pfam" id="PF17948">
    <property type="entry name" value="DnaT"/>
    <property type="match status" value="1"/>
</dbReference>
<dbReference type="InterPro" id="IPR040480">
    <property type="entry name" value="DnaT_DNA_bind"/>
</dbReference>
<feature type="domain" description="DnaT DNA-binding" evidence="2">
    <location>
        <begin position="191"/>
        <end position="259"/>
    </location>
</feature>
<feature type="compositionally biased region" description="Basic and acidic residues" evidence="1">
    <location>
        <begin position="87"/>
        <end position="99"/>
    </location>
</feature>
<dbReference type="InterPro" id="IPR036390">
    <property type="entry name" value="WH_DNA-bd_sf"/>
</dbReference>
<evidence type="ECO:0000256" key="1">
    <source>
        <dbReference type="SAM" id="MobiDB-lite"/>
    </source>
</evidence>
<dbReference type="Proteomes" id="UP000810171">
    <property type="component" value="Unassembled WGS sequence"/>
</dbReference>
<dbReference type="InterPro" id="IPR036388">
    <property type="entry name" value="WH-like_DNA-bd_sf"/>
</dbReference>
<dbReference type="Gene3D" id="1.10.8.1180">
    <property type="match status" value="1"/>
</dbReference>
<gene>
    <name evidence="3" type="ORF">H9C73_02895</name>
</gene>
<feature type="compositionally biased region" description="Polar residues" evidence="1">
    <location>
        <begin position="109"/>
        <end position="134"/>
    </location>
</feature>